<feature type="region of interest" description="Disordered" evidence="1">
    <location>
        <begin position="1"/>
        <end position="39"/>
    </location>
</feature>
<dbReference type="AlphaFoldDB" id="A0A4V6QBA2"/>
<name>A0A4V6QBA2_9FIRM</name>
<gene>
    <name evidence="2" type="ORF">C7959_1046</name>
</gene>
<keyword evidence="3" id="KW-1185">Reference proteome</keyword>
<protein>
    <submittedName>
        <fullName evidence="2">Uncharacterized protein</fullName>
    </submittedName>
</protein>
<evidence type="ECO:0000313" key="2">
    <source>
        <dbReference type="EMBL" id="TDX52881.1"/>
    </source>
</evidence>
<reference evidence="2 3" key="1">
    <citation type="submission" date="2019-03" db="EMBL/GenBank/DDBJ databases">
        <title>Subsurface microbial communities from deep shales in Ohio and West Virginia, USA.</title>
        <authorList>
            <person name="Wrighton K."/>
        </authorList>
    </citation>
    <scope>NUCLEOTIDE SEQUENCE [LARGE SCALE GENOMIC DNA]</scope>
    <source>
        <strain evidence="2 3">MSL 6dP</strain>
    </source>
</reference>
<evidence type="ECO:0000313" key="3">
    <source>
        <dbReference type="Proteomes" id="UP000295832"/>
    </source>
</evidence>
<sequence length="132" mass="14821">MAKKDISEENYIPEKDEIREESNGQIRVKEGRNFGENNEGLMNEVVDKANHNKDFISLNEKNEGFNFPETEVETGQWTSFKADVAQQVGRFSDQVVIGSPAAETDDLTIGRSGLKDIINAADEQLAKKMKDK</sequence>
<organism evidence="2 3">
    <name type="scientific">Orenia marismortui</name>
    <dbReference type="NCBI Taxonomy" id="46469"/>
    <lineage>
        <taxon>Bacteria</taxon>
        <taxon>Bacillati</taxon>
        <taxon>Bacillota</taxon>
        <taxon>Clostridia</taxon>
        <taxon>Halanaerobiales</taxon>
        <taxon>Halobacteroidaceae</taxon>
        <taxon>Orenia</taxon>
    </lineage>
</organism>
<dbReference type="EMBL" id="SOEG01000004">
    <property type="protein sequence ID" value="TDX52881.1"/>
    <property type="molecule type" value="Genomic_DNA"/>
</dbReference>
<comment type="caution">
    <text evidence="2">The sequence shown here is derived from an EMBL/GenBank/DDBJ whole genome shotgun (WGS) entry which is preliminary data.</text>
</comment>
<proteinExistence type="predicted"/>
<dbReference type="RefSeq" id="WP_134115058.1">
    <property type="nucleotide sequence ID" value="NZ_SOEG01000004.1"/>
</dbReference>
<dbReference type="Proteomes" id="UP000295832">
    <property type="component" value="Unassembled WGS sequence"/>
</dbReference>
<evidence type="ECO:0000256" key="1">
    <source>
        <dbReference type="SAM" id="MobiDB-lite"/>
    </source>
</evidence>
<feature type="compositionally biased region" description="Basic and acidic residues" evidence="1">
    <location>
        <begin position="1"/>
        <end position="33"/>
    </location>
</feature>
<accession>A0A4V6QBA2</accession>